<evidence type="ECO:0000313" key="2">
    <source>
        <dbReference type="EMBL" id="THV42740.1"/>
    </source>
</evidence>
<protein>
    <recommendedName>
        <fullName evidence="4">DUF3558 domain-containing protein</fullName>
    </recommendedName>
</protein>
<feature type="signal peptide" evidence="1">
    <location>
        <begin position="1"/>
        <end position="20"/>
    </location>
</feature>
<evidence type="ECO:0000313" key="3">
    <source>
        <dbReference type="Proteomes" id="UP000308760"/>
    </source>
</evidence>
<dbReference type="AlphaFoldDB" id="A0A4S8QEH4"/>
<accession>A0A4S8QEH4</accession>
<sequence length="166" mass="17981">MRIQKTAVACALALFAAGCAATGEQGTDDAGLSDPIFERPTYTPGVSVDDFCPEGEEIEALEATPESSQVRLWHNNTISIDGTVDPAPEKLACSYFYTKGDEPVDRLTDDIATPVVELNILEEASDAEVNSALDPADFPEFPEYFQITGWDHTATEEETETCLTDP</sequence>
<keyword evidence="1" id="KW-0732">Signal</keyword>
<evidence type="ECO:0008006" key="4">
    <source>
        <dbReference type="Google" id="ProtNLM"/>
    </source>
</evidence>
<keyword evidence="3" id="KW-1185">Reference proteome</keyword>
<dbReference type="RefSeq" id="WP_136533379.1">
    <property type="nucleotide sequence ID" value="NZ_STGY01000017.1"/>
</dbReference>
<dbReference type="PROSITE" id="PS51257">
    <property type="entry name" value="PROKAR_LIPOPROTEIN"/>
    <property type="match status" value="1"/>
</dbReference>
<feature type="non-terminal residue" evidence="2">
    <location>
        <position position="166"/>
    </location>
</feature>
<dbReference type="EMBL" id="STGY01000017">
    <property type="protein sequence ID" value="THV42740.1"/>
    <property type="molecule type" value="Genomic_DNA"/>
</dbReference>
<comment type="caution">
    <text evidence="2">The sequence shown here is derived from an EMBL/GenBank/DDBJ whole genome shotgun (WGS) entry which is preliminary data.</text>
</comment>
<dbReference type="OrthoDB" id="5231122at2"/>
<dbReference type="Proteomes" id="UP000308760">
    <property type="component" value="Unassembled WGS sequence"/>
</dbReference>
<name>A0A4S8QEH4_9ACTN</name>
<proteinExistence type="predicted"/>
<evidence type="ECO:0000256" key="1">
    <source>
        <dbReference type="SAM" id="SignalP"/>
    </source>
</evidence>
<organism evidence="2 3">
    <name type="scientific">Glycomyces buryatensis</name>
    <dbReference type="NCBI Taxonomy" id="2570927"/>
    <lineage>
        <taxon>Bacteria</taxon>
        <taxon>Bacillati</taxon>
        <taxon>Actinomycetota</taxon>
        <taxon>Actinomycetes</taxon>
        <taxon>Glycomycetales</taxon>
        <taxon>Glycomycetaceae</taxon>
        <taxon>Glycomyces</taxon>
    </lineage>
</organism>
<reference evidence="3" key="1">
    <citation type="submission" date="2019-04" db="EMBL/GenBank/DDBJ databases">
        <title>Nocardioides xinjiangensis sp. nov.</title>
        <authorList>
            <person name="Liu S."/>
        </authorList>
    </citation>
    <scope>NUCLEOTIDE SEQUENCE [LARGE SCALE GENOMIC DNA]</scope>
    <source>
        <strain evidence="3">18</strain>
    </source>
</reference>
<reference evidence="2 3" key="2">
    <citation type="submission" date="2019-05" db="EMBL/GenBank/DDBJ databases">
        <title>Glycomyces buryatensis sp. nov.</title>
        <authorList>
            <person name="Nikitina E."/>
        </authorList>
    </citation>
    <scope>NUCLEOTIDE SEQUENCE [LARGE SCALE GENOMIC DNA]</scope>
    <source>
        <strain evidence="2 3">18</strain>
    </source>
</reference>
<gene>
    <name evidence="2" type="ORF">FAB82_04650</name>
</gene>
<feature type="chain" id="PRO_5039653354" description="DUF3558 domain-containing protein" evidence="1">
    <location>
        <begin position="21"/>
        <end position="166"/>
    </location>
</feature>